<evidence type="ECO:0000256" key="3">
    <source>
        <dbReference type="ARBA" id="ARBA00022989"/>
    </source>
</evidence>
<accession>A0A2J6S4T9</accession>
<feature type="region of interest" description="Disordered" evidence="6">
    <location>
        <begin position="343"/>
        <end position="378"/>
    </location>
</feature>
<gene>
    <name evidence="9" type="ORF">L207DRAFT_578684</name>
</gene>
<evidence type="ECO:0000256" key="6">
    <source>
        <dbReference type="SAM" id="MobiDB-lite"/>
    </source>
</evidence>
<feature type="transmembrane region" description="Helical" evidence="7">
    <location>
        <begin position="51"/>
        <end position="76"/>
    </location>
</feature>
<feature type="transmembrane region" description="Helical" evidence="7">
    <location>
        <begin position="129"/>
        <end position="150"/>
    </location>
</feature>
<name>A0A2J6S4T9_HYAVF</name>
<dbReference type="InterPro" id="IPR049326">
    <property type="entry name" value="Rhodopsin_dom_fungi"/>
</dbReference>
<keyword evidence="10" id="KW-1185">Reference proteome</keyword>
<dbReference type="OrthoDB" id="5429740at2759"/>
<feature type="transmembrane region" description="Helical" evidence="7">
    <location>
        <begin position="254"/>
        <end position="271"/>
    </location>
</feature>
<evidence type="ECO:0000313" key="10">
    <source>
        <dbReference type="Proteomes" id="UP000235786"/>
    </source>
</evidence>
<feature type="transmembrane region" description="Helical" evidence="7">
    <location>
        <begin position="214"/>
        <end position="234"/>
    </location>
</feature>
<evidence type="ECO:0000256" key="1">
    <source>
        <dbReference type="ARBA" id="ARBA00004141"/>
    </source>
</evidence>
<dbReference type="GO" id="GO:0016020">
    <property type="term" value="C:membrane"/>
    <property type="evidence" value="ECO:0007669"/>
    <property type="project" value="UniProtKB-SubCell"/>
</dbReference>
<dbReference type="STRING" id="1149755.A0A2J6S4T9"/>
<feature type="domain" description="Rhodopsin" evidence="8">
    <location>
        <begin position="35"/>
        <end position="275"/>
    </location>
</feature>
<dbReference type="AlphaFoldDB" id="A0A2J6S4T9"/>
<proteinExistence type="inferred from homology"/>
<feature type="compositionally biased region" description="Low complexity" evidence="6">
    <location>
        <begin position="354"/>
        <end position="363"/>
    </location>
</feature>
<dbReference type="PANTHER" id="PTHR33048:SF47">
    <property type="entry name" value="INTEGRAL MEMBRANE PROTEIN-RELATED"/>
    <property type="match status" value="1"/>
</dbReference>
<dbReference type="Proteomes" id="UP000235786">
    <property type="component" value="Unassembled WGS sequence"/>
</dbReference>
<evidence type="ECO:0000256" key="2">
    <source>
        <dbReference type="ARBA" id="ARBA00022692"/>
    </source>
</evidence>
<reference evidence="9 10" key="1">
    <citation type="submission" date="2016-04" db="EMBL/GenBank/DDBJ databases">
        <title>A degradative enzymes factory behind the ericoid mycorrhizal symbiosis.</title>
        <authorList>
            <consortium name="DOE Joint Genome Institute"/>
            <person name="Martino E."/>
            <person name="Morin E."/>
            <person name="Grelet G."/>
            <person name="Kuo A."/>
            <person name="Kohler A."/>
            <person name="Daghino S."/>
            <person name="Barry K."/>
            <person name="Choi C."/>
            <person name="Cichocki N."/>
            <person name="Clum A."/>
            <person name="Copeland A."/>
            <person name="Hainaut M."/>
            <person name="Haridas S."/>
            <person name="Labutti K."/>
            <person name="Lindquist E."/>
            <person name="Lipzen A."/>
            <person name="Khouja H.-R."/>
            <person name="Murat C."/>
            <person name="Ohm R."/>
            <person name="Olson A."/>
            <person name="Spatafora J."/>
            <person name="Veneault-Fourrey C."/>
            <person name="Henrissat B."/>
            <person name="Grigoriev I."/>
            <person name="Martin F."/>
            <person name="Perotto S."/>
        </authorList>
    </citation>
    <scope>NUCLEOTIDE SEQUENCE [LARGE SCALE GENOMIC DNA]</scope>
    <source>
        <strain evidence="9 10">F</strain>
    </source>
</reference>
<keyword evidence="2 7" id="KW-0812">Transmembrane</keyword>
<evidence type="ECO:0000259" key="8">
    <source>
        <dbReference type="Pfam" id="PF20684"/>
    </source>
</evidence>
<feature type="transmembrane region" description="Helical" evidence="7">
    <location>
        <begin position="18"/>
        <end position="39"/>
    </location>
</feature>
<comment type="subcellular location">
    <subcellularLocation>
        <location evidence="1">Membrane</location>
        <topology evidence="1">Multi-pass membrane protein</topology>
    </subcellularLocation>
</comment>
<keyword evidence="4 7" id="KW-0472">Membrane</keyword>
<evidence type="ECO:0000256" key="7">
    <source>
        <dbReference type="SAM" id="Phobius"/>
    </source>
</evidence>
<protein>
    <recommendedName>
        <fullName evidence="8">Rhodopsin domain-containing protein</fullName>
    </recommendedName>
</protein>
<evidence type="ECO:0000313" key="9">
    <source>
        <dbReference type="EMBL" id="PMD45779.1"/>
    </source>
</evidence>
<comment type="similarity">
    <text evidence="5">Belongs to the SAT4 family.</text>
</comment>
<evidence type="ECO:0000256" key="4">
    <source>
        <dbReference type="ARBA" id="ARBA00023136"/>
    </source>
</evidence>
<organism evidence="9 10">
    <name type="scientific">Hyaloscypha variabilis (strain UAMH 11265 / GT02V1 / F)</name>
    <name type="common">Meliniomyces variabilis</name>
    <dbReference type="NCBI Taxonomy" id="1149755"/>
    <lineage>
        <taxon>Eukaryota</taxon>
        <taxon>Fungi</taxon>
        <taxon>Dikarya</taxon>
        <taxon>Ascomycota</taxon>
        <taxon>Pezizomycotina</taxon>
        <taxon>Leotiomycetes</taxon>
        <taxon>Helotiales</taxon>
        <taxon>Hyaloscyphaceae</taxon>
        <taxon>Hyaloscypha</taxon>
        <taxon>Hyaloscypha variabilis</taxon>
    </lineage>
</organism>
<feature type="transmembrane region" description="Helical" evidence="7">
    <location>
        <begin position="96"/>
        <end position="117"/>
    </location>
</feature>
<sequence length="378" mass="41789">MADIPKPDVPDVDAGTQLLQICWVLYSIAAIVVALRTYVQLRYTHEFGRGDALMVASLTFGVSACVLLTIACHFGLGRHGGYLDYSQRVIVNRLTFIYEPFGIASSTFGRLSFMTLLYKLFGITAARRWLIMFLMAETIIINLVTAITIFTQCPNVDTLWDPVGHPGVCWSPLVQYYTGFFAGSCNAATDLILTILPAYIVWGLKMDRRTKLGLIAVMCLSVFAFVASLIKTILVKSRRDSSDLSFSAMPFFTWMNVENAVVIMATSIPMLRPMFIKKKHYAAYEMSECRSGLGTKLSSGVRMEEIEASSQENILPMNVEQGVMGMGIVKQVDHTVTYDIESAGRVGNSGGNGRSSRSISKNRNMLEADGVDLRGRQT</sequence>
<evidence type="ECO:0000256" key="5">
    <source>
        <dbReference type="ARBA" id="ARBA00038359"/>
    </source>
</evidence>
<dbReference type="PANTHER" id="PTHR33048">
    <property type="entry name" value="PTH11-LIKE INTEGRAL MEMBRANE PROTEIN (AFU_ORTHOLOGUE AFUA_5G11245)"/>
    <property type="match status" value="1"/>
</dbReference>
<feature type="transmembrane region" description="Helical" evidence="7">
    <location>
        <begin position="180"/>
        <end position="202"/>
    </location>
</feature>
<keyword evidence="3 7" id="KW-1133">Transmembrane helix</keyword>
<dbReference type="EMBL" id="KZ613940">
    <property type="protein sequence ID" value="PMD45779.1"/>
    <property type="molecule type" value="Genomic_DNA"/>
</dbReference>
<dbReference type="Pfam" id="PF20684">
    <property type="entry name" value="Fung_rhodopsin"/>
    <property type="match status" value="1"/>
</dbReference>
<dbReference type="InterPro" id="IPR052337">
    <property type="entry name" value="SAT4-like"/>
</dbReference>